<proteinExistence type="predicted"/>
<protein>
    <submittedName>
        <fullName evidence="2">Uncharacterized protein</fullName>
    </submittedName>
</protein>
<evidence type="ECO:0000256" key="1">
    <source>
        <dbReference type="SAM" id="MobiDB-lite"/>
    </source>
</evidence>
<evidence type="ECO:0000313" key="2">
    <source>
        <dbReference type="EMBL" id="MBX43782.1"/>
    </source>
</evidence>
<feature type="compositionally biased region" description="Basic residues" evidence="1">
    <location>
        <begin position="45"/>
        <end position="55"/>
    </location>
</feature>
<feature type="region of interest" description="Disordered" evidence="1">
    <location>
        <begin position="40"/>
        <end position="62"/>
    </location>
</feature>
<organism evidence="2">
    <name type="scientific">Rhizophora mucronata</name>
    <name type="common">Asiatic mangrove</name>
    <dbReference type="NCBI Taxonomy" id="61149"/>
    <lineage>
        <taxon>Eukaryota</taxon>
        <taxon>Viridiplantae</taxon>
        <taxon>Streptophyta</taxon>
        <taxon>Embryophyta</taxon>
        <taxon>Tracheophyta</taxon>
        <taxon>Spermatophyta</taxon>
        <taxon>Magnoliopsida</taxon>
        <taxon>eudicotyledons</taxon>
        <taxon>Gunneridae</taxon>
        <taxon>Pentapetalae</taxon>
        <taxon>rosids</taxon>
        <taxon>fabids</taxon>
        <taxon>Malpighiales</taxon>
        <taxon>Rhizophoraceae</taxon>
        <taxon>Rhizophora</taxon>
    </lineage>
</organism>
<reference evidence="2" key="1">
    <citation type="submission" date="2018-02" db="EMBL/GenBank/DDBJ databases">
        <title>Rhizophora mucronata_Transcriptome.</title>
        <authorList>
            <person name="Meera S.P."/>
            <person name="Sreeshan A."/>
            <person name="Augustine A."/>
        </authorList>
    </citation>
    <scope>NUCLEOTIDE SEQUENCE</scope>
    <source>
        <tissue evidence="2">Leaf</tissue>
    </source>
</reference>
<accession>A0A2P2NMP8</accession>
<dbReference type="AlphaFoldDB" id="A0A2P2NMP8"/>
<sequence length="62" mass="7299">MKYKCVCVLLKSLEWPLIFSSKKVQCESYKPVLTAPTSKRECHKSLQKNKKRRRKDGMQPSQ</sequence>
<name>A0A2P2NMP8_RHIMU</name>
<dbReference type="EMBL" id="GGEC01063298">
    <property type="protein sequence ID" value="MBX43782.1"/>
    <property type="molecule type" value="Transcribed_RNA"/>
</dbReference>